<sequence length="92" mass="10405">VQYSTNFTISESGLRWATEGGLVKIDIRFVAHWFLFNIGGYAYFTALDLRTNIQATVHNRNGRPEIEMKSCWADVGKVKIKIKAGLAWDVAK</sequence>
<keyword evidence="4" id="KW-1185">Reference proteome</keyword>
<dbReference type="Gene3D" id="3.15.10.10">
    <property type="entry name" value="Bactericidal permeability-increasing protein, domain 1"/>
    <property type="match status" value="1"/>
</dbReference>
<dbReference type="GO" id="GO:0008289">
    <property type="term" value="F:lipid binding"/>
    <property type="evidence" value="ECO:0007669"/>
    <property type="project" value="InterPro"/>
</dbReference>
<protein>
    <submittedName>
        <fullName evidence="1">Uncharacterized protein</fullName>
    </submittedName>
</protein>
<name>A0AAV5UXG4_9BILA</name>
<dbReference type="EMBL" id="BTSY01000001">
    <property type="protein sequence ID" value="GMT11434.1"/>
    <property type="molecule type" value="Genomic_DNA"/>
</dbReference>
<dbReference type="InterPro" id="IPR017943">
    <property type="entry name" value="Bactericidal_perm-incr_a/b_dom"/>
</dbReference>
<proteinExistence type="predicted"/>
<dbReference type="SUPFAM" id="SSF55394">
    <property type="entry name" value="Bactericidal permeability-increasing protein, BPI"/>
    <property type="match status" value="1"/>
</dbReference>
<evidence type="ECO:0000313" key="4">
    <source>
        <dbReference type="Proteomes" id="UP001432322"/>
    </source>
</evidence>
<gene>
    <name evidence="1" type="ORF">PFISCL1PPCAC_2730</name>
    <name evidence="2" type="ORF">PFISCL1PPCAC_2731</name>
    <name evidence="3" type="ORF">PFISCL1PPCAC_2736</name>
</gene>
<feature type="non-terminal residue" evidence="1">
    <location>
        <position position="1"/>
    </location>
</feature>
<reference evidence="1" key="1">
    <citation type="submission" date="2023-10" db="EMBL/GenBank/DDBJ databases">
        <title>Genome assembly of Pristionchus species.</title>
        <authorList>
            <person name="Yoshida K."/>
            <person name="Sommer R.J."/>
        </authorList>
    </citation>
    <scope>NUCLEOTIDE SEQUENCE</scope>
    <source>
        <strain evidence="1">RS5133</strain>
    </source>
</reference>
<evidence type="ECO:0000313" key="2">
    <source>
        <dbReference type="EMBL" id="GMT11434.1"/>
    </source>
</evidence>
<organism evidence="1 4">
    <name type="scientific">Pristionchus fissidentatus</name>
    <dbReference type="NCBI Taxonomy" id="1538716"/>
    <lineage>
        <taxon>Eukaryota</taxon>
        <taxon>Metazoa</taxon>
        <taxon>Ecdysozoa</taxon>
        <taxon>Nematoda</taxon>
        <taxon>Chromadorea</taxon>
        <taxon>Rhabditida</taxon>
        <taxon>Rhabditina</taxon>
        <taxon>Diplogasteromorpha</taxon>
        <taxon>Diplogasteroidea</taxon>
        <taxon>Neodiplogasteridae</taxon>
        <taxon>Pristionchus</taxon>
    </lineage>
</organism>
<dbReference type="EMBL" id="BTSY01000001">
    <property type="protein sequence ID" value="GMT11433.1"/>
    <property type="molecule type" value="Genomic_DNA"/>
</dbReference>
<dbReference type="EMBL" id="BTSY01000001">
    <property type="protein sequence ID" value="GMT11439.1"/>
    <property type="molecule type" value="Genomic_DNA"/>
</dbReference>
<evidence type="ECO:0000313" key="3">
    <source>
        <dbReference type="EMBL" id="GMT11439.1"/>
    </source>
</evidence>
<dbReference type="Proteomes" id="UP001432322">
    <property type="component" value="Unassembled WGS sequence"/>
</dbReference>
<comment type="caution">
    <text evidence="1">The sequence shown here is derived from an EMBL/GenBank/DDBJ whole genome shotgun (WGS) entry which is preliminary data.</text>
</comment>
<feature type="non-terminal residue" evidence="1">
    <location>
        <position position="92"/>
    </location>
</feature>
<evidence type="ECO:0000313" key="1">
    <source>
        <dbReference type="EMBL" id="GMT11433.1"/>
    </source>
</evidence>
<dbReference type="AlphaFoldDB" id="A0AAV5UXG4"/>
<accession>A0AAV5UXG4</accession>